<evidence type="ECO:0000256" key="1">
    <source>
        <dbReference type="SAM" id="SignalP"/>
    </source>
</evidence>
<dbReference type="RefSeq" id="XP_016756118.1">
    <property type="nucleotide sequence ID" value="XM_016902805.1"/>
</dbReference>
<proteinExistence type="predicted"/>
<dbReference type="GeneID" id="27899942"/>
<dbReference type="HOGENOM" id="CLU_1332669_0_0_1"/>
<dbReference type="EMBL" id="KB456272">
    <property type="protein sequence ID" value="EMF07997.1"/>
    <property type="molecule type" value="Genomic_DNA"/>
</dbReference>
<name>M3CV21_SPHMS</name>
<protein>
    <submittedName>
        <fullName evidence="2">Uncharacterized protein</fullName>
    </submittedName>
</protein>
<dbReference type="AlphaFoldDB" id="M3CV21"/>
<gene>
    <name evidence="2" type="ORF">SEPMUDRAFT_136833</name>
</gene>
<feature type="chain" id="PRO_5004032531" evidence="1">
    <location>
        <begin position="21"/>
        <end position="206"/>
    </location>
</feature>
<keyword evidence="1" id="KW-0732">Signal</keyword>
<evidence type="ECO:0000313" key="2">
    <source>
        <dbReference type="EMBL" id="EMF07997.1"/>
    </source>
</evidence>
<accession>M3CV21</accession>
<keyword evidence="3" id="KW-1185">Reference proteome</keyword>
<dbReference type="Proteomes" id="UP000016931">
    <property type="component" value="Unassembled WGS sequence"/>
</dbReference>
<sequence length="206" mass="22113">MKTTIFAAALAAVFSNGVSAVPSPIAGGSVPPPGAPQGYTKTDTPLQLQKGTLKAGIQAAAASRLQDFQRGYNIPSQVDQHRAIIDFQSAASGNAQFDPWCCQVYGDGFGFCPDEYDYPFAVPTWSTCYTPTNQPYWCLFYYPSNYNPSNYNPNGGWSQYVKPVQPSDFGYLGAQGKVATPLGDVNVYGAGPQCETKEDGTTQCVN</sequence>
<evidence type="ECO:0000313" key="3">
    <source>
        <dbReference type="Proteomes" id="UP000016931"/>
    </source>
</evidence>
<organism evidence="2 3">
    <name type="scientific">Sphaerulina musiva (strain SO2202)</name>
    <name type="common">Poplar stem canker fungus</name>
    <name type="synonym">Septoria musiva</name>
    <dbReference type="NCBI Taxonomy" id="692275"/>
    <lineage>
        <taxon>Eukaryota</taxon>
        <taxon>Fungi</taxon>
        <taxon>Dikarya</taxon>
        <taxon>Ascomycota</taxon>
        <taxon>Pezizomycotina</taxon>
        <taxon>Dothideomycetes</taxon>
        <taxon>Dothideomycetidae</taxon>
        <taxon>Mycosphaerellales</taxon>
        <taxon>Mycosphaerellaceae</taxon>
        <taxon>Sphaerulina</taxon>
    </lineage>
</organism>
<feature type="signal peptide" evidence="1">
    <location>
        <begin position="1"/>
        <end position="20"/>
    </location>
</feature>
<reference evidence="2 3" key="1">
    <citation type="journal article" date="2012" name="PLoS Pathog.">
        <title>Diverse lifestyles and strategies of plant pathogenesis encoded in the genomes of eighteen Dothideomycetes fungi.</title>
        <authorList>
            <person name="Ohm R.A."/>
            <person name="Feau N."/>
            <person name="Henrissat B."/>
            <person name="Schoch C.L."/>
            <person name="Horwitz B.A."/>
            <person name="Barry K.W."/>
            <person name="Condon B.J."/>
            <person name="Copeland A.C."/>
            <person name="Dhillon B."/>
            <person name="Glaser F."/>
            <person name="Hesse C.N."/>
            <person name="Kosti I."/>
            <person name="LaButti K."/>
            <person name="Lindquist E.A."/>
            <person name="Lucas S."/>
            <person name="Salamov A.A."/>
            <person name="Bradshaw R.E."/>
            <person name="Ciuffetti L."/>
            <person name="Hamelin R.C."/>
            <person name="Kema G.H.J."/>
            <person name="Lawrence C."/>
            <person name="Scott J.A."/>
            <person name="Spatafora J.W."/>
            <person name="Turgeon B.G."/>
            <person name="de Wit P.J.G.M."/>
            <person name="Zhong S."/>
            <person name="Goodwin S.B."/>
            <person name="Grigoriev I.V."/>
        </authorList>
    </citation>
    <scope>NUCLEOTIDE SEQUENCE [LARGE SCALE GENOMIC DNA]</scope>
    <source>
        <strain evidence="2 3">SO2202</strain>
    </source>
</reference>